<dbReference type="KEGG" id="ado:A6F68_02367"/>
<gene>
    <name evidence="1" type="ORF">A6F68_02367</name>
</gene>
<dbReference type="AlphaFoldDB" id="A0A1B2AFF5"/>
<dbReference type="PROSITE" id="PS51257">
    <property type="entry name" value="PROKAR_LIPOPROTEIN"/>
    <property type="match status" value="1"/>
</dbReference>
<dbReference type="OrthoDB" id="9823687at2"/>
<reference evidence="1 2" key="1">
    <citation type="submission" date="2016-07" db="EMBL/GenBank/DDBJ databases">
        <title>Complete genome sequence of Altererythrobacter dongtanensis KCTC 22672, a type strain with esterase isolated from tidal flat.</title>
        <authorList>
            <person name="Cheng H."/>
            <person name="Wu Y.-H."/>
            <person name="Zhou P."/>
            <person name="Huo Y.-Y."/>
            <person name="Wang C.-S."/>
            <person name="Xu X.-W."/>
        </authorList>
    </citation>
    <scope>NUCLEOTIDE SEQUENCE [LARGE SCALE GENOMIC DNA]</scope>
    <source>
        <strain evidence="1 2">KCTC 22672</strain>
    </source>
</reference>
<evidence type="ECO:0000313" key="2">
    <source>
        <dbReference type="Proteomes" id="UP000092932"/>
    </source>
</evidence>
<evidence type="ECO:0000313" key="1">
    <source>
        <dbReference type="EMBL" id="ANY20866.1"/>
    </source>
</evidence>
<dbReference type="STRING" id="692370.A6F68_02367"/>
<accession>A0A1B2AFF5</accession>
<organism evidence="1 2">
    <name type="scientific">Tsuneonella dongtanensis</name>
    <dbReference type="NCBI Taxonomy" id="692370"/>
    <lineage>
        <taxon>Bacteria</taxon>
        <taxon>Pseudomonadati</taxon>
        <taxon>Pseudomonadota</taxon>
        <taxon>Alphaproteobacteria</taxon>
        <taxon>Sphingomonadales</taxon>
        <taxon>Erythrobacteraceae</taxon>
        <taxon>Tsuneonella</taxon>
    </lineage>
</organism>
<dbReference type="Proteomes" id="UP000092932">
    <property type="component" value="Chromosome"/>
</dbReference>
<protein>
    <submittedName>
        <fullName evidence="1">Uncharacterized protein</fullName>
    </submittedName>
</protein>
<sequence length="236" mass="24541">MTREFSALLVSCLTVAGCQSITAVDGFDAVAARGEVLRIDGAGWGRSGHFAIAPAGTAGTFQRSAKATAVNGEKLALGDLKVTLAGGEFDGLSAECAHSRETFEITEQVSRGTTIQSSYLTGPYLLTCGFYRGEAAIGGIAMHEEVANDVRTLRSGRVEVGEVRMRLTSLHSGPGLALPTGEPLGYAMTYGSGDEAVLFVNGGDRRLALPKNGRDERAAAMLAGVALSLVWDPGDS</sequence>
<dbReference type="RefSeq" id="WP_067680266.1">
    <property type="nucleotide sequence ID" value="NZ_CP016591.1"/>
</dbReference>
<proteinExistence type="predicted"/>
<keyword evidence="2" id="KW-1185">Reference proteome</keyword>
<dbReference type="EMBL" id="CP016591">
    <property type="protein sequence ID" value="ANY20866.1"/>
    <property type="molecule type" value="Genomic_DNA"/>
</dbReference>
<name>A0A1B2AFF5_9SPHN</name>